<dbReference type="PANTHER" id="PTHR13710:SF153">
    <property type="entry name" value="RECQ-LIKE DNA HELICASE BLM"/>
    <property type="match status" value="1"/>
</dbReference>
<feature type="domain" description="Helicase C-terminal" evidence="6">
    <location>
        <begin position="381"/>
        <end position="532"/>
    </location>
</feature>
<dbReference type="SMART" id="SM00487">
    <property type="entry name" value="DEXDc"/>
    <property type="match status" value="1"/>
</dbReference>
<dbReference type="SMART" id="SM00490">
    <property type="entry name" value="HELICc"/>
    <property type="match status" value="1"/>
</dbReference>
<evidence type="ECO:0000313" key="7">
    <source>
        <dbReference type="EMBL" id="MFD1518890.1"/>
    </source>
</evidence>
<gene>
    <name evidence="7" type="primary">dpdF</name>
    <name evidence="7" type="ORF">ACFSJD_15445</name>
</gene>
<organism evidence="7 8">
    <name type="scientific">Pseudonocardia yunnanensis</name>
    <dbReference type="NCBI Taxonomy" id="58107"/>
    <lineage>
        <taxon>Bacteria</taxon>
        <taxon>Bacillati</taxon>
        <taxon>Actinomycetota</taxon>
        <taxon>Actinomycetes</taxon>
        <taxon>Pseudonocardiales</taxon>
        <taxon>Pseudonocardiaceae</taxon>
        <taxon>Pseudonocardia</taxon>
    </lineage>
</organism>
<evidence type="ECO:0000259" key="6">
    <source>
        <dbReference type="PROSITE" id="PS51194"/>
    </source>
</evidence>
<dbReference type="PANTHER" id="PTHR13710">
    <property type="entry name" value="DNA HELICASE RECQ FAMILY MEMBER"/>
    <property type="match status" value="1"/>
</dbReference>
<evidence type="ECO:0000256" key="3">
    <source>
        <dbReference type="ARBA" id="ARBA00023125"/>
    </source>
</evidence>
<dbReference type="PROSITE" id="PS51194">
    <property type="entry name" value="HELICASE_CTER"/>
    <property type="match status" value="1"/>
</dbReference>
<feature type="domain" description="Helicase ATP-binding" evidence="5">
    <location>
        <begin position="163"/>
        <end position="353"/>
    </location>
</feature>
<protein>
    <submittedName>
        <fullName evidence="7">Protein DpdF</fullName>
    </submittedName>
</protein>
<keyword evidence="4" id="KW-0413">Isomerase</keyword>
<sequence length="838" mass="91577">MHTTHEAPWACIEAALAGEAGEECRPGLPGPHRRLSDALVAGAGHADLAVLIRHVLGWEDCRGGSGLRVTTRPGLPTAEPLDRAGIGVTPLTDGRLLLQRLPWTVPGDETVDVARDPLGEVYREKDSEHCRADPPTAADPFWTCTVGYDTYRSAGHAQAARSVATAPPGSTLLLNLPTGTGKTSLALAPALLRSQHAGVTVVIVPTVVLALDQERRVRELMQSLHHRPSPSGRYAYLGEMDDTEKQAIRDAVRSGEQRILYTSPEAFVTGLAPALRDAADRGHLRYLVVDEAHIVHQWGSGFRPDFQLLVGLQRSLIARSAPDVRPATVLMTGTLSHAAARTLQLLFGRTGPFRVLSSAGLREEPEYFLTSWPNEQARSEGLADVLWHAPRPAVVYVSTPDQVSEVRAELGRWGFRRHAGVSGRSSAKERQHVVHGWRGDEHGSRYDIVVATSAFGLGVDIPDVRTVVHVCEPESLDRYYQEVGRGGRDGAPTVGFYLSAPEDQGLGEALAELRILRVKTAQGRWDALQATSTLANNGLLRMDLDTRPPNVMEPGPTNRAWNIRLLTLLARTGALSLLADDEGPEKGEEHADVAPSRHLLVNVHHEVDWASYDEERKRTLAASEDGLRRLRRLRTTQRCLGEELHDYYSFEDAWGRSLVPASCRGCPSCRREGRPPRKAAVPLPPVAVWGSGTVLQQAMRTLMPGGQLAVLVAGANAADYRRRVVDLLDRLGAAGFTHVVDVDGVVETTDWRRLQRQAGASPVLRSRDEPNLWHPSVPTVVVLGPDRREGPDLDECRLYYPCVVVLTPPGNTAPGRPGTPWQDMYGPAITETRVLEEL</sequence>
<name>A0ABW4EX59_9PSEU</name>
<evidence type="ECO:0000256" key="4">
    <source>
        <dbReference type="ARBA" id="ARBA00023235"/>
    </source>
</evidence>
<evidence type="ECO:0000256" key="1">
    <source>
        <dbReference type="ARBA" id="ARBA00022741"/>
    </source>
</evidence>
<keyword evidence="1" id="KW-0547">Nucleotide-binding</keyword>
<dbReference type="InterPro" id="IPR001650">
    <property type="entry name" value="Helicase_C-like"/>
</dbReference>
<comment type="caution">
    <text evidence="7">The sequence shown here is derived from an EMBL/GenBank/DDBJ whole genome shotgun (WGS) entry which is preliminary data.</text>
</comment>
<dbReference type="InterPro" id="IPR014001">
    <property type="entry name" value="Helicase_ATP-bd"/>
</dbReference>
<reference evidence="8" key="1">
    <citation type="journal article" date="2019" name="Int. J. Syst. Evol. Microbiol.">
        <title>The Global Catalogue of Microorganisms (GCM) 10K type strain sequencing project: providing services to taxonomists for standard genome sequencing and annotation.</title>
        <authorList>
            <consortium name="The Broad Institute Genomics Platform"/>
            <consortium name="The Broad Institute Genome Sequencing Center for Infectious Disease"/>
            <person name="Wu L."/>
            <person name="Ma J."/>
        </authorList>
    </citation>
    <scope>NUCLEOTIDE SEQUENCE [LARGE SCALE GENOMIC DNA]</scope>
    <source>
        <strain evidence="8">CCM 7043</strain>
    </source>
</reference>
<dbReference type="Pfam" id="PF00271">
    <property type="entry name" value="Helicase_C"/>
    <property type="match status" value="1"/>
</dbReference>
<dbReference type="Gene3D" id="3.40.50.300">
    <property type="entry name" value="P-loop containing nucleotide triphosphate hydrolases"/>
    <property type="match status" value="2"/>
</dbReference>
<dbReference type="Proteomes" id="UP001597114">
    <property type="component" value="Unassembled WGS sequence"/>
</dbReference>
<dbReference type="PROSITE" id="PS51192">
    <property type="entry name" value="HELICASE_ATP_BIND_1"/>
    <property type="match status" value="1"/>
</dbReference>
<keyword evidence="2" id="KW-0067">ATP-binding</keyword>
<dbReference type="RefSeq" id="WP_344718165.1">
    <property type="nucleotide sequence ID" value="NZ_BAAAUS010000001.1"/>
</dbReference>
<evidence type="ECO:0000313" key="8">
    <source>
        <dbReference type="Proteomes" id="UP001597114"/>
    </source>
</evidence>
<dbReference type="Pfam" id="PF00270">
    <property type="entry name" value="DEAD"/>
    <property type="match status" value="1"/>
</dbReference>
<dbReference type="NCBIfam" id="NF041063">
    <property type="entry name" value="DpdF"/>
    <property type="match status" value="1"/>
</dbReference>
<keyword evidence="3" id="KW-0238">DNA-binding</keyword>
<accession>A0ABW4EX59</accession>
<dbReference type="SUPFAM" id="SSF52540">
    <property type="entry name" value="P-loop containing nucleoside triphosphate hydrolases"/>
    <property type="match status" value="1"/>
</dbReference>
<evidence type="ECO:0000259" key="5">
    <source>
        <dbReference type="PROSITE" id="PS51192"/>
    </source>
</evidence>
<evidence type="ECO:0000256" key="2">
    <source>
        <dbReference type="ARBA" id="ARBA00022840"/>
    </source>
</evidence>
<proteinExistence type="predicted"/>
<keyword evidence="8" id="KW-1185">Reference proteome</keyword>
<dbReference type="InterPro" id="IPR011545">
    <property type="entry name" value="DEAD/DEAH_box_helicase_dom"/>
</dbReference>
<dbReference type="EMBL" id="JBHUCO010000015">
    <property type="protein sequence ID" value="MFD1518890.1"/>
    <property type="molecule type" value="Genomic_DNA"/>
</dbReference>
<dbReference type="InterPro" id="IPR027417">
    <property type="entry name" value="P-loop_NTPase"/>
</dbReference>